<keyword evidence="1" id="KW-0732">Signal</keyword>
<dbReference type="PROSITE" id="PS01009">
    <property type="entry name" value="CRISP_1"/>
    <property type="match status" value="1"/>
</dbReference>
<organism evidence="3 4">
    <name type="scientific">Carex littledalei</name>
    <dbReference type="NCBI Taxonomy" id="544730"/>
    <lineage>
        <taxon>Eukaryota</taxon>
        <taxon>Viridiplantae</taxon>
        <taxon>Streptophyta</taxon>
        <taxon>Embryophyta</taxon>
        <taxon>Tracheophyta</taxon>
        <taxon>Spermatophyta</taxon>
        <taxon>Magnoliopsida</taxon>
        <taxon>Liliopsida</taxon>
        <taxon>Poales</taxon>
        <taxon>Cyperaceae</taxon>
        <taxon>Cyperoideae</taxon>
        <taxon>Cariceae</taxon>
        <taxon>Carex</taxon>
        <taxon>Carex subgen. Euthyceras</taxon>
    </lineage>
</organism>
<dbReference type="Proteomes" id="UP000623129">
    <property type="component" value="Unassembled WGS sequence"/>
</dbReference>
<evidence type="ECO:0000313" key="3">
    <source>
        <dbReference type="EMBL" id="KAF3333774.1"/>
    </source>
</evidence>
<name>A0A833R1Y0_9POAL</name>
<dbReference type="EMBL" id="SWLB01000010">
    <property type="protein sequence ID" value="KAF3333774.1"/>
    <property type="molecule type" value="Genomic_DNA"/>
</dbReference>
<dbReference type="SMART" id="SM00198">
    <property type="entry name" value="SCP"/>
    <property type="match status" value="1"/>
</dbReference>
<accession>A0A833R1Y0</accession>
<comment type="caution">
    <text evidence="3">The sequence shown here is derived from an EMBL/GenBank/DDBJ whole genome shotgun (WGS) entry which is preliminary data.</text>
</comment>
<protein>
    <submittedName>
        <fullName evidence="3">Pathogenesis-related protein 1</fullName>
    </submittedName>
</protein>
<dbReference type="InterPro" id="IPR001283">
    <property type="entry name" value="CRISP-related"/>
</dbReference>
<feature type="signal peptide" evidence="1">
    <location>
        <begin position="1"/>
        <end position="23"/>
    </location>
</feature>
<dbReference type="CDD" id="cd05381">
    <property type="entry name" value="CAP_PR-1"/>
    <property type="match status" value="1"/>
</dbReference>
<sequence length="162" mass="18481">MAITKSNVAFSLVIISLITATVAHNSVGEILKAHNDERTHHRLKPLKWSLLLEAYANAYAFKRKFDCKLQHSEGPYGENLFWGSPYGYYNYTYAVNDWISEKQYYDYNTDTCQPDQMCGHYTQVVWAKTEKVGCAQVKCLNGDQFLACSYSPPGNIIGEKPY</sequence>
<dbReference type="InterPro" id="IPR014044">
    <property type="entry name" value="CAP_dom"/>
</dbReference>
<dbReference type="OrthoDB" id="595565at2759"/>
<dbReference type="SUPFAM" id="SSF55797">
    <property type="entry name" value="PR-1-like"/>
    <property type="match status" value="1"/>
</dbReference>
<gene>
    <name evidence="3" type="ORF">FCM35_KLT01465</name>
</gene>
<evidence type="ECO:0000256" key="1">
    <source>
        <dbReference type="SAM" id="SignalP"/>
    </source>
</evidence>
<reference evidence="3" key="1">
    <citation type="submission" date="2020-01" db="EMBL/GenBank/DDBJ databases">
        <title>Genome sequence of Kobresia littledalei, the first chromosome-level genome in the family Cyperaceae.</title>
        <authorList>
            <person name="Qu G."/>
        </authorList>
    </citation>
    <scope>NUCLEOTIDE SEQUENCE</scope>
    <source>
        <strain evidence="3">C.B.Clarke</strain>
        <tissue evidence="3">Leaf</tissue>
    </source>
</reference>
<dbReference type="FunFam" id="3.40.33.10:FF:000004">
    <property type="entry name" value="CAP, cysteine-rich secretory protein, antigen 5"/>
    <property type="match status" value="1"/>
</dbReference>
<dbReference type="PANTHER" id="PTHR10334">
    <property type="entry name" value="CYSTEINE-RICH SECRETORY PROTEIN-RELATED"/>
    <property type="match status" value="1"/>
</dbReference>
<dbReference type="PRINTS" id="PR00837">
    <property type="entry name" value="V5TPXLIKE"/>
</dbReference>
<proteinExistence type="predicted"/>
<dbReference type="InterPro" id="IPR018244">
    <property type="entry name" value="Allrgn_V5/Tpx1_CS"/>
</dbReference>
<dbReference type="Pfam" id="PF00188">
    <property type="entry name" value="CAP"/>
    <property type="match status" value="1"/>
</dbReference>
<feature type="domain" description="SCP" evidence="2">
    <location>
        <begin position="25"/>
        <end position="158"/>
    </location>
</feature>
<dbReference type="InterPro" id="IPR035940">
    <property type="entry name" value="CAP_sf"/>
</dbReference>
<dbReference type="PROSITE" id="PS01010">
    <property type="entry name" value="CRISP_2"/>
    <property type="match status" value="1"/>
</dbReference>
<feature type="chain" id="PRO_5032431203" evidence="1">
    <location>
        <begin position="24"/>
        <end position="162"/>
    </location>
</feature>
<dbReference type="Gene3D" id="3.40.33.10">
    <property type="entry name" value="CAP"/>
    <property type="match status" value="1"/>
</dbReference>
<dbReference type="AlphaFoldDB" id="A0A833R1Y0"/>
<evidence type="ECO:0000259" key="2">
    <source>
        <dbReference type="SMART" id="SM00198"/>
    </source>
</evidence>
<dbReference type="GO" id="GO:0005576">
    <property type="term" value="C:extracellular region"/>
    <property type="evidence" value="ECO:0007669"/>
    <property type="project" value="InterPro"/>
</dbReference>
<evidence type="ECO:0000313" key="4">
    <source>
        <dbReference type="Proteomes" id="UP000623129"/>
    </source>
</evidence>
<keyword evidence="4" id="KW-1185">Reference proteome</keyword>